<dbReference type="RefSeq" id="WP_082443860.1">
    <property type="nucleotide sequence ID" value="NZ_CYHG01000013.1"/>
</dbReference>
<keyword evidence="8 15" id="KW-0436">Ligase</keyword>
<dbReference type="PANTHER" id="PTHR23132:SF23">
    <property type="entry name" value="D-ALANINE--D-ALANINE LIGASE B"/>
    <property type="match status" value="1"/>
</dbReference>
<dbReference type="GO" id="GO:0071555">
    <property type="term" value="P:cell wall organization"/>
    <property type="evidence" value="ECO:0007669"/>
    <property type="project" value="UniProtKB-KW"/>
</dbReference>
<evidence type="ECO:0000256" key="17">
    <source>
        <dbReference type="PIRSR" id="PIRSR039102-3"/>
    </source>
</evidence>
<dbReference type="InterPro" id="IPR005905">
    <property type="entry name" value="D_ala_D_ala"/>
</dbReference>
<dbReference type="Gene3D" id="3.30.1490.20">
    <property type="entry name" value="ATP-grasp fold, A domain"/>
    <property type="match status" value="1"/>
</dbReference>
<dbReference type="PANTHER" id="PTHR23132">
    <property type="entry name" value="D-ALANINE--D-ALANINE LIGASE"/>
    <property type="match status" value="1"/>
</dbReference>
<evidence type="ECO:0000256" key="18">
    <source>
        <dbReference type="PROSITE-ProRule" id="PRU00409"/>
    </source>
</evidence>
<dbReference type="STRING" id="1137284.GCA_001418205_03248"/>
<dbReference type="GO" id="GO:0008716">
    <property type="term" value="F:D-alanine-D-alanine ligase activity"/>
    <property type="evidence" value="ECO:0007669"/>
    <property type="project" value="UniProtKB-UniRule"/>
</dbReference>
<dbReference type="GO" id="GO:0005524">
    <property type="term" value="F:ATP binding"/>
    <property type="evidence" value="ECO:0007669"/>
    <property type="project" value="UniProtKB-UniRule"/>
</dbReference>
<feature type="binding site" evidence="17">
    <location>
        <position position="276"/>
    </location>
    <ligand>
        <name>Mg(2+)</name>
        <dbReference type="ChEBI" id="CHEBI:18420"/>
        <label>2</label>
    </ligand>
</feature>
<dbReference type="AlphaFoldDB" id="A0A0K6IRC6"/>
<evidence type="ECO:0000256" key="10">
    <source>
        <dbReference type="ARBA" id="ARBA00022840"/>
    </source>
</evidence>
<keyword evidence="10 18" id="KW-0067">ATP-binding</keyword>
<evidence type="ECO:0000313" key="21">
    <source>
        <dbReference type="Proteomes" id="UP000182769"/>
    </source>
</evidence>
<keyword evidence="17" id="KW-0460">Magnesium</keyword>
<dbReference type="EC" id="6.3.2.4" evidence="6 15"/>
<comment type="function">
    <text evidence="2 15">Cell wall formation.</text>
</comment>
<name>A0A0K6IRC6_9GAMM</name>
<evidence type="ECO:0000259" key="19">
    <source>
        <dbReference type="PROSITE" id="PS50975"/>
    </source>
</evidence>
<dbReference type="PIRSF" id="PIRSF039102">
    <property type="entry name" value="Ddl/VanB"/>
    <property type="match status" value="1"/>
</dbReference>
<dbReference type="PROSITE" id="PS50975">
    <property type="entry name" value="ATP_GRASP"/>
    <property type="match status" value="1"/>
</dbReference>
<evidence type="ECO:0000256" key="14">
    <source>
        <dbReference type="ARBA" id="ARBA00047614"/>
    </source>
</evidence>
<keyword evidence="21" id="KW-1185">Reference proteome</keyword>
<keyword evidence="7 15" id="KW-0963">Cytoplasm</keyword>
<evidence type="ECO:0000256" key="13">
    <source>
        <dbReference type="ARBA" id="ARBA00023316"/>
    </source>
</evidence>
<comment type="cofactor">
    <cofactor evidence="1">
        <name>Mn(2+)</name>
        <dbReference type="ChEBI" id="CHEBI:29035"/>
    </cofactor>
</comment>
<protein>
    <recommendedName>
        <fullName evidence="6 15">D-alanine--D-alanine ligase</fullName>
        <ecNumber evidence="6 15">6.3.2.4</ecNumber>
    </recommendedName>
    <alternativeName>
        <fullName evidence="15">D-Ala-D-Ala ligase</fullName>
    </alternativeName>
    <alternativeName>
        <fullName evidence="15">D-alanylalanine synthetase</fullName>
    </alternativeName>
</protein>
<feature type="active site" evidence="16">
    <location>
        <position position="152"/>
    </location>
</feature>
<dbReference type="OrthoDB" id="9813261at2"/>
<dbReference type="InterPro" id="IPR016185">
    <property type="entry name" value="PreATP-grasp_dom_sf"/>
</dbReference>
<organism evidence="20 21">
    <name type="scientific">Marinomonas fungiae</name>
    <dbReference type="NCBI Taxonomy" id="1137284"/>
    <lineage>
        <taxon>Bacteria</taxon>
        <taxon>Pseudomonadati</taxon>
        <taxon>Pseudomonadota</taxon>
        <taxon>Gammaproteobacteria</taxon>
        <taxon>Oceanospirillales</taxon>
        <taxon>Oceanospirillaceae</taxon>
        <taxon>Marinomonas</taxon>
    </lineage>
</organism>
<evidence type="ECO:0000313" key="20">
    <source>
        <dbReference type="EMBL" id="CUB05887.1"/>
    </source>
</evidence>
<comment type="similarity">
    <text evidence="5 15">Belongs to the D-alanine--D-alanine ligase family.</text>
</comment>
<dbReference type="EMBL" id="CYHG01000013">
    <property type="protein sequence ID" value="CUB05887.1"/>
    <property type="molecule type" value="Genomic_DNA"/>
</dbReference>
<evidence type="ECO:0000256" key="5">
    <source>
        <dbReference type="ARBA" id="ARBA00010871"/>
    </source>
</evidence>
<dbReference type="SUPFAM" id="SSF52440">
    <property type="entry name" value="PreATP-grasp domain"/>
    <property type="match status" value="1"/>
</dbReference>
<evidence type="ECO:0000256" key="6">
    <source>
        <dbReference type="ARBA" id="ARBA00012216"/>
    </source>
</evidence>
<dbReference type="Gene3D" id="3.30.470.20">
    <property type="entry name" value="ATP-grasp fold, B domain"/>
    <property type="match status" value="1"/>
</dbReference>
<dbReference type="PROSITE" id="PS00844">
    <property type="entry name" value="DALA_DALA_LIGASE_2"/>
    <property type="match status" value="1"/>
</dbReference>
<comment type="cofactor">
    <cofactor evidence="17">
        <name>Mg(2+)</name>
        <dbReference type="ChEBI" id="CHEBI:18420"/>
    </cofactor>
    <cofactor evidence="17">
        <name>Mn(2+)</name>
        <dbReference type="ChEBI" id="CHEBI:29035"/>
    </cofactor>
    <text evidence="17">Binds 2 magnesium or manganese ions per subunit.</text>
</comment>
<evidence type="ECO:0000256" key="15">
    <source>
        <dbReference type="HAMAP-Rule" id="MF_00047"/>
    </source>
</evidence>
<evidence type="ECO:0000256" key="3">
    <source>
        <dbReference type="ARBA" id="ARBA00004496"/>
    </source>
</evidence>
<reference evidence="21" key="1">
    <citation type="submission" date="2015-08" db="EMBL/GenBank/DDBJ databases">
        <authorList>
            <person name="Varghese N."/>
        </authorList>
    </citation>
    <scope>NUCLEOTIDE SEQUENCE [LARGE SCALE GENOMIC DNA]</scope>
    <source>
        <strain evidence="21">JCM 18476</strain>
    </source>
</reference>
<evidence type="ECO:0000256" key="4">
    <source>
        <dbReference type="ARBA" id="ARBA00004752"/>
    </source>
</evidence>
<evidence type="ECO:0000256" key="7">
    <source>
        <dbReference type="ARBA" id="ARBA00022490"/>
    </source>
</evidence>
<dbReference type="NCBIfam" id="NF002378">
    <property type="entry name" value="PRK01372.1"/>
    <property type="match status" value="1"/>
</dbReference>
<evidence type="ECO:0000256" key="1">
    <source>
        <dbReference type="ARBA" id="ARBA00001936"/>
    </source>
</evidence>
<dbReference type="InterPro" id="IPR011127">
    <property type="entry name" value="Dala_Dala_lig_N"/>
</dbReference>
<dbReference type="UniPathway" id="UPA00219"/>
<keyword evidence="9 18" id="KW-0547">Nucleotide-binding</keyword>
<feature type="domain" description="ATP-grasp" evidence="19">
    <location>
        <begin position="110"/>
        <end position="307"/>
    </location>
</feature>
<accession>A0A0K6IRC6</accession>
<dbReference type="HAMAP" id="MF_00047">
    <property type="entry name" value="Dala_Dala_lig"/>
    <property type="match status" value="1"/>
</dbReference>
<evidence type="ECO:0000256" key="11">
    <source>
        <dbReference type="ARBA" id="ARBA00022960"/>
    </source>
</evidence>
<dbReference type="SUPFAM" id="SSF56059">
    <property type="entry name" value="Glutathione synthetase ATP-binding domain-like"/>
    <property type="match status" value="1"/>
</dbReference>
<dbReference type="Pfam" id="PF07478">
    <property type="entry name" value="Dala_Dala_lig_C"/>
    <property type="match status" value="1"/>
</dbReference>
<dbReference type="GO" id="GO:0009252">
    <property type="term" value="P:peptidoglycan biosynthetic process"/>
    <property type="evidence" value="ECO:0007669"/>
    <property type="project" value="UniProtKB-UniRule"/>
</dbReference>
<dbReference type="InterPro" id="IPR011761">
    <property type="entry name" value="ATP-grasp"/>
</dbReference>
<dbReference type="Gene3D" id="3.40.50.20">
    <property type="match status" value="1"/>
</dbReference>
<keyword evidence="13 15" id="KW-0961">Cell wall biogenesis/degradation</keyword>
<dbReference type="Pfam" id="PF01820">
    <property type="entry name" value="Dala_Dala_lig_N"/>
    <property type="match status" value="2"/>
</dbReference>
<dbReference type="InterPro" id="IPR011095">
    <property type="entry name" value="Dala_Dala_lig_C"/>
</dbReference>
<evidence type="ECO:0000256" key="9">
    <source>
        <dbReference type="ARBA" id="ARBA00022741"/>
    </source>
</evidence>
<keyword evidence="12 15" id="KW-0573">Peptidoglycan synthesis</keyword>
<comment type="pathway">
    <text evidence="4 15">Cell wall biogenesis; peptidoglycan biosynthesis.</text>
</comment>
<dbReference type="SMART" id="SM01209">
    <property type="entry name" value="GARS_A"/>
    <property type="match status" value="1"/>
</dbReference>
<keyword evidence="17" id="KW-0479">Metal-binding</keyword>
<dbReference type="PROSITE" id="PS00843">
    <property type="entry name" value="DALA_DALA_LIGASE_1"/>
    <property type="match status" value="1"/>
</dbReference>
<comment type="subcellular location">
    <subcellularLocation>
        <location evidence="3 15">Cytoplasm</location>
    </subcellularLocation>
</comment>
<feature type="active site" evidence="16">
    <location>
        <position position="19"/>
    </location>
</feature>
<feature type="active site" evidence="16">
    <location>
        <position position="285"/>
    </location>
</feature>
<dbReference type="GO" id="GO:0008360">
    <property type="term" value="P:regulation of cell shape"/>
    <property type="evidence" value="ECO:0007669"/>
    <property type="project" value="UniProtKB-KW"/>
</dbReference>
<evidence type="ECO:0000256" key="16">
    <source>
        <dbReference type="PIRSR" id="PIRSR039102-1"/>
    </source>
</evidence>
<dbReference type="GO" id="GO:0046872">
    <property type="term" value="F:metal ion binding"/>
    <property type="evidence" value="ECO:0007669"/>
    <property type="project" value="UniProtKB-KW"/>
</dbReference>
<evidence type="ECO:0000256" key="2">
    <source>
        <dbReference type="ARBA" id="ARBA00003921"/>
    </source>
</evidence>
<dbReference type="Proteomes" id="UP000182769">
    <property type="component" value="Unassembled WGS sequence"/>
</dbReference>
<feature type="binding site" evidence="17">
    <location>
        <position position="274"/>
    </location>
    <ligand>
        <name>Mg(2+)</name>
        <dbReference type="ChEBI" id="CHEBI:18420"/>
        <label>2</label>
    </ligand>
</feature>
<gene>
    <name evidence="15" type="primary">ddl</name>
    <name evidence="20" type="ORF">Ga0061065_11367</name>
</gene>
<evidence type="ECO:0000256" key="12">
    <source>
        <dbReference type="ARBA" id="ARBA00022984"/>
    </source>
</evidence>
<dbReference type="InterPro" id="IPR013815">
    <property type="entry name" value="ATP_grasp_subdomain_1"/>
</dbReference>
<dbReference type="InterPro" id="IPR000291">
    <property type="entry name" value="D-Ala_lig_Van_CS"/>
</dbReference>
<keyword evidence="17" id="KW-0464">Manganese</keyword>
<feature type="binding site" evidence="17">
    <location>
        <position position="274"/>
    </location>
    <ligand>
        <name>Mg(2+)</name>
        <dbReference type="ChEBI" id="CHEBI:18420"/>
        <label>1</label>
    </ligand>
</feature>
<proteinExistence type="inferred from homology"/>
<evidence type="ECO:0000256" key="8">
    <source>
        <dbReference type="ARBA" id="ARBA00022598"/>
    </source>
</evidence>
<dbReference type="NCBIfam" id="TIGR01205">
    <property type="entry name" value="D_ala_D_alaTIGR"/>
    <property type="match status" value="1"/>
</dbReference>
<sequence>MSLLKEKTVAVIYGGRSAEREVSLESGTRVAQALVNKGYQVVKVDLYGEGAKQDPVKQLMNTDFDMAFIALHGGEGEDGRVQALLDMLEKPYTGSLPLASGFAMDKALTKRFWQGIGIPTPNYLCFSGEPNIDQINQEMSYPLIIKPSREGSTIGISKVNDASELEKALMDAKRYDSDILVEEFVSGPEFTVAIIDDVAYAPIGLKPAQGHALYDYEAKYLADDTEYLLPCGLSDDLELEIQALALDAYRSLNCRGWGRVDIMQTEDGCFTVLEVNTSPGMTSHSLVPMAAAYAGINYDDLVEMIIIKAWQEAIEAQ</sequence>
<keyword evidence="11 15" id="KW-0133">Cell shape</keyword>
<dbReference type="GO" id="GO:0005829">
    <property type="term" value="C:cytosol"/>
    <property type="evidence" value="ECO:0007669"/>
    <property type="project" value="TreeGrafter"/>
</dbReference>
<comment type="catalytic activity">
    <reaction evidence="14 15">
        <text>2 D-alanine + ATP = D-alanyl-D-alanine + ADP + phosphate + H(+)</text>
        <dbReference type="Rhea" id="RHEA:11224"/>
        <dbReference type="ChEBI" id="CHEBI:15378"/>
        <dbReference type="ChEBI" id="CHEBI:30616"/>
        <dbReference type="ChEBI" id="CHEBI:43474"/>
        <dbReference type="ChEBI" id="CHEBI:57416"/>
        <dbReference type="ChEBI" id="CHEBI:57822"/>
        <dbReference type="ChEBI" id="CHEBI:456216"/>
        <dbReference type="EC" id="6.3.2.4"/>
    </reaction>
</comment>
<feature type="binding site" evidence="17">
    <location>
        <position position="261"/>
    </location>
    <ligand>
        <name>Mg(2+)</name>
        <dbReference type="ChEBI" id="CHEBI:18420"/>
        <label>1</label>
    </ligand>
</feature>